<dbReference type="Proteomes" id="UP000886885">
    <property type="component" value="Chromosome 14D"/>
</dbReference>
<feature type="compositionally biased region" description="Pro residues" evidence="1">
    <location>
        <begin position="22"/>
        <end position="37"/>
    </location>
</feature>
<dbReference type="PANTHER" id="PTHR33472">
    <property type="entry name" value="OS01G0106600 PROTEIN"/>
    <property type="match status" value="1"/>
</dbReference>
<dbReference type="AlphaFoldDB" id="A0A8X8C4D4"/>
<evidence type="ECO:0000313" key="3">
    <source>
        <dbReference type="Proteomes" id="UP000886885"/>
    </source>
</evidence>
<reference evidence="2" key="1">
    <citation type="journal article" date="2020" name="bioRxiv">
        <title>Hybrid origin of Populus tomentosa Carr. identified through genome sequencing and phylogenomic analysis.</title>
        <authorList>
            <person name="An X."/>
            <person name="Gao K."/>
            <person name="Chen Z."/>
            <person name="Li J."/>
            <person name="Yang X."/>
            <person name="Yang X."/>
            <person name="Zhou J."/>
            <person name="Guo T."/>
            <person name="Zhao T."/>
            <person name="Huang S."/>
            <person name="Miao D."/>
            <person name="Khan W.U."/>
            <person name="Rao P."/>
            <person name="Ye M."/>
            <person name="Lei B."/>
            <person name="Liao W."/>
            <person name="Wang J."/>
            <person name="Ji L."/>
            <person name="Li Y."/>
            <person name="Guo B."/>
            <person name="Mustafa N.S."/>
            <person name="Li S."/>
            <person name="Yun Q."/>
            <person name="Keller S.R."/>
            <person name="Mao J."/>
            <person name="Zhang R."/>
            <person name="Strauss S.H."/>
        </authorList>
    </citation>
    <scope>NUCLEOTIDE SEQUENCE</scope>
    <source>
        <strain evidence="2">GM15</strain>
        <tissue evidence="2">Leaf</tissue>
    </source>
</reference>
<organism evidence="2 3">
    <name type="scientific">Populus tomentosa</name>
    <name type="common">Chinese white poplar</name>
    <dbReference type="NCBI Taxonomy" id="118781"/>
    <lineage>
        <taxon>Eukaryota</taxon>
        <taxon>Viridiplantae</taxon>
        <taxon>Streptophyta</taxon>
        <taxon>Embryophyta</taxon>
        <taxon>Tracheophyta</taxon>
        <taxon>Spermatophyta</taxon>
        <taxon>Magnoliopsida</taxon>
        <taxon>eudicotyledons</taxon>
        <taxon>Gunneridae</taxon>
        <taxon>Pentapetalae</taxon>
        <taxon>rosids</taxon>
        <taxon>fabids</taxon>
        <taxon>Malpighiales</taxon>
        <taxon>Salicaceae</taxon>
        <taxon>Saliceae</taxon>
        <taxon>Populus</taxon>
    </lineage>
</organism>
<name>A0A8X8C4D4_POPTO</name>
<feature type="compositionally biased region" description="Pro residues" evidence="1">
    <location>
        <begin position="1"/>
        <end position="10"/>
    </location>
</feature>
<evidence type="ECO:0008006" key="4">
    <source>
        <dbReference type="Google" id="ProtNLM"/>
    </source>
</evidence>
<comment type="caution">
    <text evidence="2">The sequence shown here is derived from an EMBL/GenBank/DDBJ whole genome shotgun (WGS) entry which is preliminary data.</text>
</comment>
<feature type="compositionally biased region" description="Low complexity" evidence="1">
    <location>
        <begin position="119"/>
        <end position="200"/>
    </location>
</feature>
<feature type="compositionally biased region" description="Basic and acidic residues" evidence="1">
    <location>
        <begin position="307"/>
        <end position="327"/>
    </location>
</feature>
<sequence>MSNQPAPPRPWFRLPSIARPAAPAPTPTPEPPPPQPRPALARPSFRLTALPQAPVPTQPQEPTPAPPPSAATVPPPVAAPPREPVPPAAGIASVPTSPAVKAAGGVASLPTSPAPRAPAPSSSVPTSPVPTSRVFPPTTFSLPPSPTLKPSRTSSSVPTSPASTPAPSASVSTSPSTRPASTTSSAPSSPAPKPATVTSSVPNSPATKAVTTSAARVPGPTPSLRIVHPTVQTPPQSPKPKPTAPPPSPLTLPPSRVKSDADLEPKIPLVAEQKAVLVQKIIDKPKEAGDSLRAFANSLSSGIARLAKQETAKDQTKEKDSRKKISSDSEDVGMRVITIAGENKGAFMEVIRSPKKHFFEGNSHTLHKKGNPRSEGSDWGSWSSSGEEDNSKKNKNHKGRSMGPSPMSAFVNSNVQGVNNSIVYNSSCSHHDPGVHVAHFRKPSGSAGFHVKDRGNGYQS</sequence>
<dbReference type="PANTHER" id="PTHR33472:SF1">
    <property type="entry name" value="EXTENSIN-RELATED"/>
    <property type="match status" value="1"/>
</dbReference>
<gene>
    <name evidence="2" type="ORF">POTOM_048163</name>
</gene>
<feature type="region of interest" description="Disordered" evidence="1">
    <location>
        <begin position="306"/>
        <end position="333"/>
    </location>
</feature>
<keyword evidence="3" id="KW-1185">Reference proteome</keyword>
<dbReference type="OrthoDB" id="1939627at2759"/>
<feature type="region of interest" description="Disordered" evidence="1">
    <location>
        <begin position="1"/>
        <end position="260"/>
    </location>
</feature>
<feature type="compositionally biased region" description="Pro residues" evidence="1">
    <location>
        <begin position="235"/>
        <end position="252"/>
    </location>
</feature>
<feature type="region of interest" description="Disordered" evidence="1">
    <location>
        <begin position="360"/>
        <end position="412"/>
    </location>
</feature>
<evidence type="ECO:0000256" key="1">
    <source>
        <dbReference type="SAM" id="MobiDB-lite"/>
    </source>
</evidence>
<accession>A0A8X8C4D4</accession>
<evidence type="ECO:0000313" key="2">
    <source>
        <dbReference type="EMBL" id="KAG6748251.1"/>
    </source>
</evidence>
<feature type="compositionally biased region" description="Pro residues" evidence="1">
    <location>
        <begin position="53"/>
        <end position="87"/>
    </location>
</feature>
<protein>
    <recommendedName>
        <fullName evidence="4">Vegetative cell wall protein gp1-like</fullName>
    </recommendedName>
</protein>
<proteinExistence type="predicted"/>
<feature type="compositionally biased region" description="Polar residues" evidence="1">
    <location>
        <begin position="201"/>
        <end position="214"/>
    </location>
</feature>
<dbReference type="EMBL" id="JAAWWB010000028">
    <property type="protein sequence ID" value="KAG6748251.1"/>
    <property type="molecule type" value="Genomic_DNA"/>
</dbReference>